<reference evidence="1 2" key="1">
    <citation type="submission" date="2020-10" db="EMBL/GenBank/DDBJ databases">
        <title>Draft genome of Ramlibacter aquaticus LMG 30558.</title>
        <authorList>
            <person name="Props R."/>
        </authorList>
    </citation>
    <scope>NUCLEOTIDE SEQUENCE [LARGE SCALE GENOMIC DNA]</scope>
    <source>
        <strain evidence="1 2">LMG 30558</strain>
    </source>
</reference>
<dbReference type="InterPro" id="IPR010921">
    <property type="entry name" value="Trp_repressor/repl_initiator"/>
</dbReference>
<organism evidence="1 2">
    <name type="scientific">Ramlibacter aquaticus</name>
    <dbReference type="NCBI Taxonomy" id="2780094"/>
    <lineage>
        <taxon>Bacteria</taxon>
        <taxon>Pseudomonadati</taxon>
        <taxon>Pseudomonadota</taxon>
        <taxon>Betaproteobacteria</taxon>
        <taxon>Burkholderiales</taxon>
        <taxon>Comamonadaceae</taxon>
        <taxon>Ramlibacter</taxon>
    </lineage>
</organism>
<evidence type="ECO:0000313" key="1">
    <source>
        <dbReference type="EMBL" id="MBE7942356.1"/>
    </source>
</evidence>
<keyword evidence="2" id="KW-1185">Reference proteome</keyword>
<dbReference type="EMBL" id="JADDOJ010000094">
    <property type="protein sequence ID" value="MBE7942356.1"/>
    <property type="molecule type" value="Genomic_DNA"/>
</dbReference>
<proteinExistence type="predicted"/>
<dbReference type="Pfam" id="PF01527">
    <property type="entry name" value="HTH_Tnp_1"/>
    <property type="match status" value="1"/>
</dbReference>
<name>A0ABR9SJ14_9BURK</name>
<accession>A0ABR9SJ14</accession>
<sequence>MQSQTSQSPKRRTHDAQFKAAVLAACGEPGASVAAVAQAHGVNANLVRQWQVGRGMKRCGLELGNAGDTPTALSAGAKLDLSPVMQFVPVQLPAAARQPAATQPAQAGNADEGIEIELTRSGAKLVVRWPAAQASACASWLGDLAAVLTR</sequence>
<dbReference type="SUPFAM" id="SSF48295">
    <property type="entry name" value="TrpR-like"/>
    <property type="match status" value="1"/>
</dbReference>
<dbReference type="RefSeq" id="WP_193781909.1">
    <property type="nucleotide sequence ID" value="NZ_JADDOJ010000094.1"/>
</dbReference>
<protein>
    <submittedName>
        <fullName evidence="1">Transposase</fullName>
    </submittedName>
</protein>
<evidence type="ECO:0000313" key="2">
    <source>
        <dbReference type="Proteomes" id="UP000715965"/>
    </source>
</evidence>
<comment type="caution">
    <text evidence="1">The sequence shown here is derived from an EMBL/GenBank/DDBJ whole genome shotgun (WGS) entry which is preliminary data.</text>
</comment>
<dbReference type="InterPro" id="IPR002514">
    <property type="entry name" value="Transposase_8"/>
</dbReference>
<dbReference type="Proteomes" id="UP000715965">
    <property type="component" value="Unassembled WGS sequence"/>
</dbReference>
<gene>
    <name evidence="1" type="ORF">IM725_17440</name>
</gene>